<evidence type="ECO:0000259" key="5">
    <source>
        <dbReference type="PROSITE" id="PS50988"/>
    </source>
</evidence>
<dbReference type="PROSITE" id="PS50082">
    <property type="entry name" value="WD_REPEATS_2"/>
    <property type="match status" value="5"/>
</dbReference>
<dbReference type="SMART" id="SM00320">
    <property type="entry name" value="WD40"/>
    <property type="match status" value="17"/>
</dbReference>
<dbReference type="GO" id="GO:0000722">
    <property type="term" value="P:telomere maintenance via recombination"/>
    <property type="evidence" value="ECO:0007669"/>
    <property type="project" value="TreeGrafter"/>
</dbReference>
<reference evidence="6" key="1">
    <citation type="submission" date="2023-03" db="EMBL/GenBank/DDBJ databases">
        <title>Electrophorus voltai genome.</title>
        <authorList>
            <person name="Bian C."/>
        </authorList>
    </citation>
    <scope>NUCLEOTIDE SEQUENCE</scope>
    <source>
        <strain evidence="6">CB-2022</strain>
        <tissue evidence="6">Muscle</tissue>
    </source>
</reference>
<evidence type="ECO:0000256" key="4">
    <source>
        <dbReference type="SAM" id="MobiDB-lite"/>
    </source>
</evidence>
<dbReference type="PANTHER" id="PTHR44791:SF1">
    <property type="entry name" value="TELOMERASE PROTEIN COMPONENT 1"/>
    <property type="match status" value="1"/>
</dbReference>
<dbReference type="InterPro" id="IPR008858">
    <property type="entry name" value="TROVE_dom"/>
</dbReference>
<dbReference type="GO" id="GO:0008289">
    <property type="term" value="F:lipid binding"/>
    <property type="evidence" value="ECO:0007669"/>
    <property type="project" value="InterPro"/>
</dbReference>
<feature type="repeat" description="WD" evidence="3">
    <location>
        <begin position="1320"/>
        <end position="1352"/>
    </location>
</feature>
<comment type="similarity">
    <text evidence="1">Belongs to the apolipoprotein L family.</text>
</comment>
<feature type="repeat" description="WD" evidence="3">
    <location>
        <begin position="1636"/>
        <end position="1669"/>
    </location>
</feature>
<dbReference type="InterPro" id="IPR056829">
    <property type="entry name" value="Beta-prop_TEP1_2nd"/>
</dbReference>
<feature type="compositionally biased region" description="Basic and acidic residues" evidence="4">
    <location>
        <begin position="2185"/>
        <end position="2195"/>
    </location>
</feature>
<dbReference type="SUPFAM" id="SSF52540">
    <property type="entry name" value="P-loop containing nucleoside triphosphate hydrolases"/>
    <property type="match status" value="1"/>
</dbReference>
<dbReference type="Pfam" id="PF25048">
    <property type="entry name" value="Beta-prop_TEP1_C"/>
    <property type="match status" value="1"/>
</dbReference>
<dbReference type="GO" id="GO:0005697">
    <property type="term" value="C:telomerase holoenzyme complex"/>
    <property type="evidence" value="ECO:0007669"/>
    <property type="project" value="TreeGrafter"/>
</dbReference>
<dbReference type="InterPro" id="IPR015943">
    <property type="entry name" value="WD40/YVTN_repeat-like_dom_sf"/>
</dbReference>
<dbReference type="Pfam" id="PF19334">
    <property type="entry name" value="DUF5920"/>
    <property type="match status" value="1"/>
</dbReference>
<dbReference type="Pfam" id="PF05731">
    <property type="entry name" value="TROVE"/>
    <property type="match status" value="1"/>
</dbReference>
<dbReference type="Pfam" id="PF05461">
    <property type="entry name" value="ApoL"/>
    <property type="match status" value="1"/>
</dbReference>
<dbReference type="GO" id="GO:0003720">
    <property type="term" value="F:telomerase activity"/>
    <property type="evidence" value="ECO:0007669"/>
    <property type="project" value="TreeGrafter"/>
</dbReference>
<dbReference type="InterPro" id="IPR056884">
    <property type="entry name" value="NPHP3-like_N"/>
</dbReference>
<dbReference type="Pfam" id="PF13271">
    <property type="entry name" value="DUF4062"/>
    <property type="match status" value="1"/>
</dbReference>
<dbReference type="GO" id="GO:0070034">
    <property type="term" value="F:telomerase RNA binding"/>
    <property type="evidence" value="ECO:0007669"/>
    <property type="project" value="TreeGrafter"/>
</dbReference>
<dbReference type="InterPro" id="IPR036322">
    <property type="entry name" value="WD40_repeat_dom_sf"/>
</dbReference>
<dbReference type="InterPro" id="IPR037214">
    <property type="entry name" value="TROVE_dom_sf"/>
</dbReference>
<feature type="repeat" description="WD" evidence="3">
    <location>
        <begin position="1403"/>
        <end position="1436"/>
    </location>
</feature>
<dbReference type="GO" id="GO:0005576">
    <property type="term" value="C:extracellular region"/>
    <property type="evidence" value="ECO:0007669"/>
    <property type="project" value="InterPro"/>
</dbReference>
<dbReference type="InterPro" id="IPR056828">
    <property type="entry name" value="Beta-prop_TEP1_C"/>
</dbReference>
<evidence type="ECO:0000256" key="3">
    <source>
        <dbReference type="PROSITE-ProRule" id="PRU00221"/>
    </source>
</evidence>
<dbReference type="SUPFAM" id="SSF50978">
    <property type="entry name" value="WD40 repeat-like"/>
    <property type="match status" value="3"/>
</dbReference>
<dbReference type="SUPFAM" id="SSF140864">
    <property type="entry name" value="TROVE domain-like"/>
    <property type="match status" value="1"/>
</dbReference>
<name>A0AAD9DP70_9TELE</name>
<dbReference type="InterPro" id="IPR025139">
    <property type="entry name" value="DUF4062"/>
</dbReference>
<feature type="region of interest" description="Disordered" evidence="4">
    <location>
        <begin position="2616"/>
        <end position="2637"/>
    </location>
</feature>
<sequence length="2637" mass="294267">MPVVEHKLAEEEWRQKVDLKEEFGLFETSSAEQAEVLKAKKYELLSMVACSLLTKEPSPGKKDWDNKKSQWSKMKTLAADITNIDPEFILKVALYTRKDLNICTQANFLLALAAHLRTSKPHLRRYFCTIVQLPSDWLEVSRLYSTCFSPSLPTCLKKALVDKFKQFSEYQLAKYTTHKHQGKYSQKKGKTLDASPEQWKRWSNLLRVNVSTLQKYLLKGQRPAVAKKRRELNVKNLIQRLHIKEPAEFVMSVLGKRYPADPKTFARSGLSGVWQSERAGQRMKLRQPDTWKTRLSQEGNTAATWEKLIDSNSLPFTAMLRNLRNMITQGISAKHHERILKILSSKSDVIQSRLLPFRFLLAYKVIMDLSMSLGGAVKPSDSSAEILRRILMQFPQGGCFPGDGWASASHRRLRATRTVPFVHHLLRVQHRRLQKTSQRMYTQDLLDHYRQALDKAVQISCRYNVPLIPGRTLIFCEVDFMESDWEGAKGLYLPPDSSESMEKSKQRPSEKEVAFLLTVMLSYCCEHSQVFLMCYSGVREIQLKPDDFLGSVRHALKQTLEPHDDSKWISYSNFFSQQTEQKTKVDSIITLNEYNMDSSLENNMNRYQKTSNNDVVMVNLLMKVQSGNFSIEDQNPNILCLYGFSEQILKFVSERGSSRLLDHVECIDKVHNISLPVVGDAKSEAEGVTSVVPLPTTPKFRWRGVHVFISSAFRDMHSERDVLVRSVFPELRQRAAPYCLYLQEVELRQGVTEEDMGRAAELCLSEVCRSQLLLGILGEKYGLMPPQPSLPNLPQYSWLDSAPSGLSITEMEIRQFQYLYPDSAKNRMLFYFRSPHLVSLVPVAWRADFAVDSKETAAKMDNLKKLIRNNGYRVLENYPCEWGGLVDRRPCVKGLEEFGKAVIDDLWATIQKFFVEEADEPDLMSEIKEQEVYQHAQQQCFHGRGKLVSMAIEKVQECQQKGGILLVEGLPGEGKSVFMAALAHALRTPEKLKRAPFCDVIFYSTAASKSAGMPKHLLRCLVQWLKKRKEEEEELASSISYKSLLSAFFESLAELGKGHSLALFVDGADLIHDDGGKGAYEWIPECLPKLQTLLMKKGAESPLYLHLACEELRNYTSFEKMKDRLQALPHSLCELVQHSLCMLQAQYGGGGLEWALAALAVSSTALRERDLYSLLTLSNDLSSTQGPFTWKEVLQLAREPKSRVPMLIFSQLAQNLRSELVSTFKWGPCCVALSPAGGVLAVGTQRGTLHCFHIDTSRVMPAVSFQWKVQKADSEVQTLTSSCDGVSGCKFLDEGVVCTTSYDGHVEVWDIGSGYRTAYLNAHSNQITGCDVSSDRKHFATVSLDFNLKVWSSEKYKEMVCLPNPSPLNCVTFEREGMVLAVGCWDGAVHVWDWLRQEIRMTLLGHQCSVRSVAFSSSSSSLLCSGCLAGEVRLWSTSAAACMGFYQAHCGSTEALSFLPDGDTLLSTGHDGKVHLWSASLGCFVSVLGEQKKRVVHRPAAVADVAHSVAVANGYAAVGYHGDGIKLFSLESGERVWSTEDSWLSVSCMLWLEAEADDLLLSGSLDHHLRLWRRQAAAAGSLTLRGAFGVQEGAILALAQSATHVASASDDFTIALWWKNELTSEPWVEPSVARVLRGHSGGVTCLAFSPDEKHLLSGGKDQTLMVWKVCSSPPSLFQSLPDCHGDWIMACAWTASAMLSCSNDCRLCLWDIQSGSCIREVLTMSSLTTLCCWKDYVILGSADGLLRVWNSDVGMITEIQAHHSCIHNTTIISTAAPEGNLKTQDLLVATASEDGTVKLWHPLQVQHHNSHSDHSGAVQDVVSGHGQWFFSVSEDLSLRAWSFTIGSCVPQSGIAAEIETSCRESVTVAYFLERGELVACGYHSGRLQLWHHNSLVYSNKVSNNRIGAISSLPNQQIALASSDCSVTVWNLQWDSQHCTASLFKVSSYTVESPVAYMYYSNFLLGLCIDSIITDVFCSDRTNLDLFLEPTQPLGIVKNDAKSVWVLGENDCELQLYFFLFIDPVTSWYASNVIITLPVGKGSSNEKSEMQSESPPEEQYKPRKTCITAAAMHKGFIVCGDAKGYMRFNQPPRMAAWSEQRKAHSDRISVLCLTDSTIISASYDKTVKLWDRNTKKQVGMFVCKAPVQVLEVNQDDPRQLVCGDTLGKIYFLSWTGHSGATSGKRVLQDPKDRKESQVGGTSDQADSNERPGEVPLSLQDPVKRYSRGVDGLLHRTHTLQWCEVSIPADQCQTKGATVEGSKEHDGEHLGEDLEYKRMKSIKEEELMANNNIERMSLMEQLNELRLARTQKDEEKDPEDLMGWWSTVKQWEQVPKDEDNMTDKEEAKAFAVTAEKVQRGIHVFNQLFSAQAEGLWQHVIDLHSIADSLDRFNWRTKVAQITGGSTSAVGGLTTIAGLALAPVTMGTSLIITAVGLGVATAGGLTSASAGISNSVNNSLDRKKVERIVEDYQCKMADLNKCMNFIKQGIENLRRFNLLKIKRQTYNRDFPGLSSIYEDGAMASKAVLINANEIMRVVQIANVAGSTAARAVQVASMTTGVLTGLFVGMDVFFVAKDSQELRKGAKSEFAAKIREVAEQLHQGLVQLNSIREELQCSGTSDTSICSTSLPDLPQSTEGKP</sequence>
<accession>A0AAD9DP70</accession>
<organism evidence="6 7">
    <name type="scientific">Electrophorus voltai</name>
    <dbReference type="NCBI Taxonomy" id="2609070"/>
    <lineage>
        <taxon>Eukaryota</taxon>
        <taxon>Metazoa</taxon>
        <taxon>Chordata</taxon>
        <taxon>Craniata</taxon>
        <taxon>Vertebrata</taxon>
        <taxon>Euteleostomi</taxon>
        <taxon>Actinopterygii</taxon>
        <taxon>Neopterygii</taxon>
        <taxon>Teleostei</taxon>
        <taxon>Ostariophysi</taxon>
        <taxon>Gymnotiformes</taxon>
        <taxon>Gymnotoidei</taxon>
        <taxon>Gymnotidae</taxon>
        <taxon>Electrophorus</taxon>
    </lineage>
</organism>
<dbReference type="Gene3D" id="3.40.50.410">
    <property type="entry name" value="von Willebrand factor, type A domain"/>
    <property type="match status" value="1"/>
</dbReference>
<feature type="region of interest" description="Disordered" evidence="4">
    <location>
        <begin position="2179"/>
        <end position="2215"/>
    </location>
</feature>
<dbReference type="Gene3D" id="3.40.50.300">
    <property type="entry name" value="P-loop containing nucleotide triphosphate hydrolases"/>
    <property type="match status" value="1"/>
</dbReference>
<dbReference type="PANTHER" id="PTHR44791">
    <property type="entry name" value="TELOMERASE PROTEIN COMPONENT 1 TEP1"/>
    <property type="match status" value="1"/>
</dbReference>
<dbReference type="PROSITE" id="PS50988">
    <property type="entry name" value="TROVE"/>
    <property type="match status" value="1"/>
</dbReference>
<feature type="repeat" description="WD" evidence="3">
    <location>
        <begin position="2100"/>
        <end position="2139"/>
    </location>
</feature>
<keyword evidence="3" id="KW-0853">WD repeat</keyword>
<dbReference type="InterPro" id="IPR052652">
    <property type="entry name" value="Telomerase_Complex_Comp"/>
</dbReference>
<dbReference type="GO" id="GO:0006869">
    <property type="term" value="P:lipid transport"/>
    <property type="evidence" value="ECO:0007669"/>
    <property type="project" value="InterPro"/>
</dbReference>
<dbReference type="InterPro" id="IPR008405">
    <property type="entry name" value="ApoL"/>
</dbReference>
<dbReference type="InterPro" id="IPR036465">
    <property type="entry name" value="vWFA_dom_sf"/>
</dbReference>
<keyword evidence="7" id="KW-1185">Reference proteome</keyword>
<dbReference type="Pfam" id="PF24883">
    <property type="entry name" value="NPHP3_N"/>
    <property type="match status" value="1"/>
</dbReference>
<feature type="repeat" description="WD" evidence="3">
    <location>
        <begin position="1446"/>
        <end position="1478"/>
    </location>
</feature>
<dbReference type="InterPro" id="IPR045804">
    <property type="entry name" value="DUF5920"/>
</dbReference>
<feature type="domain" description="TROVE" evidence="5">
    <location>
        <begin position="28"/>
        <end position="470"/>
    </location>
</feature>
<evidence type="ECO:0000313" key="7">
    <source>
        <dbReference type="Proteomes" id="UP001239994"/>
    </source>
</evidence>
<dbReference type="PROSITE" id="PS50294">
    <property type="entry name" value="WD_REPEATS_REGION"/>
    <property type="match status" value="3"/>
</dbReference>
<evidence type="ECO:0000313" key="6">
    <source>
        <dbReference type="EMBL" id="KAK1786842.1"/>
    </source>
</evidence>
<dbReference type="GO" id="GO:0042157">
    <property type="term" value="P:lipoprotein metabolic process"/>
    <property type="evidence" value="ECO:0007669"/>
    <property type="project" value="InterPro"/>
</dbReference>
<dbReference type="EMBL" id="JAROKS010000024">
    <property type="protein sequence ID" value="KAK1786842.1"/>
    <property type="molecule type" value="Genomic_DNA"/>
</dbReference>
<protein>
    <recommendedName>
        <fullName evidence="5">TROVE domain-containing protein</fullName>
    </recommendedName>
</protein>
<dbReference type="Proteomes" id="UP001239994">
    <property type="component" value="Unassembled WGS sequence"/>
</dbReference>
<evidence type="ECO:0000256" key="2">
    <source>
        <dbReference type="ARBA" id="ARBA00022737"/>
    </source>
</evidence>
<comment type="caution">
    <text evidence="6">The sequence shown here is derived from an EMBL/GenBank/DDBJ whole genome shotgun (WGS) entry which is preliminary data.</text>
</comment>
<gene>
    <name evidence="6" type="ORF">P4O66_017213</name>
</gene>
<dbReference type="Gene3D" id="2.130.10.10">
    <property type="entry name" value="YVTN repeat-like/Quinoprotein amine dehydrogenase"/>
    <property type="match status" value="6"/>
</dbReference>
<proteinExistence type="inferred from homology"/>
<dbReference type="InterPro" id="IPR027417">
    <property type="entry name" value="P-loop_NTPase"/>
</dbReference>
<dbReference type="Pfam" id="PF25047">
    <property type="entry name" value="Beta-prop_TEP1_2nd"/>
    <property type="match status" value="1"/>
</dbReference>
<evidence type="ECO:0000256" key="1">
    <source>
        <dbReference type="ARBA" id="ARBA00010090"/>
    </source>
</evidence>
<dbReference type="InterPro" id="IPR001680">
    <property type="entry name" value="WD40_rpt"/>
</dbReference>
<dbReference type="Pfam" id="PF00400">
    <property type="entry name" value="WD40"/>
    <property type="match status" value="4"/>
</dbReference>
<keyword evidence="2" id="KW-0677">Repeat</keyword>